<evidence type="ECO:0000256" key="1">
    <source>
        <dbReference type="ARBA" id="ARBA00004245"/>
    </source>
</evidence>
<keyword evidence="8" id="KW-1185">Reference proteome</keyword>
<proteinExistence type="inferred from homology"/>
<dbReference type="EnsemblMetazoa" id="XM_003726450">
    <property type="protein sequence ID" value="XP_003726498"/>
    <property type="gene ID" value="LOC100889020"/>
</dbReference>
<reference evidence="8" key="1">
    <citation type="submission" date="2015-02" db="EMBL/GenBank/DDBJ databases">
        <title>Genome sequencing for Strongylocentrotus purpuratus.</title>
        <authorList>
            <person name="Murali S."/>
            <person name="Liu Y."/>
            <person name="Vee V."/>
            <person name="English A."/>
            <person name="Wang M."/>
            <person name="Skinner E."/>
            <person name="Han Y."/>
            <person name="Muzny D.M."/>
            <person name="Worley K.C."/>
            <person name="Gibbs R.A."/>
        </authorList>
    </citation>
    <scope>NUCLEOTIDE SEQUENCE</scope>
</reference>
<dbReference type="GeneID" id="100889020"/>
<evidence type="ECO:0000313" key="8">
    <source>
        <dbReference type="Proteomes" id="UP000007110"/>
    </source>
</evidence>
<dbReference type="RefSeq" id="XP_003726498.1">
    <property type="nucleotide sequence ID" value="XM_003726450.3"/>
</dbReference>
<dbReference type="GO" id="GO:0061572">
    <property type="term" value="P:actin filament bundle organization"/>
    <property type="evidence" value="ECO:0007669"/>
    <property type="project" value="InterPro"/>
</dbReference>
<dbReference type="InterPro" id="IPR028215">
    <property type="entry name" value="Refilin"/>
</dbReference>
<comment type="subunit">
    <text evidence="3">Interacts with FLNA and FLNB.</text>
</comment>
<evidence type="ECO:0000256" key="2">
    <source>
        <dbReference type="ARBA" id="ARBA00009886"/>
    </source>
</evidence>
<evidence type="ECO:0000256" key="6">
    <source>
        <dbReference type="SAM" id="MobiDB-lite"/>
    </source>
</evidence>
<dbReference type="AlphaFoldDB" id="A0A7M7LLC4"/>
<dbReference type="KEGG" id="spu:100889020"/>
<organism evidence="7 8">
    <name type="scientific">Strongylocentrotus purpuratus</name>
    <name type="common">Purple sea urchin</name>
    <dbReference type="NCBI Taxonomy" id="7668"/>
    <lineage>
        <taxon>Eukaryota</taxon>
        <taxon>Metazoa</taxon>
        <taxon>Echinodermata</taxon>
        <taxon>Eleutherozoa</taxon>
        <taxon>Echinozoa</taxon>
        <taxon>Echinoidea</taxon>
        <taxon>Euechinoidea</taxon>
        <taxon>Echinacea</taxon>
        <taxon>Camarodonta</taxon>
        <taxon>Echinidea</taxon>
        <taxon>Strongylocentrotidae</taxon>
        <taxon>Strongylocentrotus</taxon>
    </lineage>
</organism>
<sequence>MENDNYDETSSGDGEDVLGESNSCLLLDDAELSLPRVRASSVARGDGHDSCNAQPQHQHHPLLNAAVRSPTSPTYSLCGSRLRWINTVEQLLLGVPYFYRPALSVLTHTKRELCNVNGKALSRRQLCHRYRDTRHSNQISFISVAHFPFEQVRRDLKCAPQGESRIFATNCTELSSSAAASVIKTQEFSCSISRSSESCDNSNCSYFSGRFTSFFAMPVPESFRSTWSTDHVPALHISSTPDKLKKLKEIRRDDNFNIEEVTETEVPASRLHSGSRNGNGHLHHHDDDTEQLSDDIQSLHRQPKNPEYSESVTVSRIPAHQEYRYGMRCDIENPRRYRDAVQLVPGQTNPGRYYSTFTQCYINSSYRRRRYRETVYIRLNAPNPKQYSTKVFVFPQSVRETFVSEVDHHDEETIKWYKVGVKMEARDYVSVKFMQVN</sequence>
<dbReference type="OrthoDB" id="10041847at2759"/>
<keyword evidence="5" id="KW-0206">Cytoskeleton</keyword>
<dbReference type="GO" id="GO:0005856">
    <property type="term" value="C:cytoskeleton"/>
    <property type="evidence" value="ECO:0007669"/>
    <property type="project" value="UniProtKB-SubCell"/>
</dbReference>
<feature type="region of interest" description="Disordered" evidence="6">
    <location>
        <begin position="261"/>
        <end position="315"/>
    </location>
</feature>
<evidence type="ECO:0000256" key="3">
    <source>
        <dbReference type="ARBA" id="ARBA00011189"/>
    </source>
</evidence>
<evidence type="ECO:0000256" key="5">
    <source>
        <dbReference type="ARBA" id="ARBA00023212"/>
    </source>
</evidence>
<evidence type="ECO:0000313" key="7">
    <source>
        <dbReference type="EnsemblMetazoa" id="XP_003726498"/>
    </source>
</evidence>
<accession>A0A7M7LLC4</accession>
<dbReference type="Proteomes" id="UP000007110">
    <property type="component" value="Unassembled WGS sequence"/>
</dbReference>
<dbReference type="GO" id="GO:0061181">
    <property type="term" value="P:regulation of chondrocyte development"/>
    <property type="evidence" value="ECO:0007669"/>
    <property type="project" value="InterPro"/>
</dbReference>
<reference evidence="7" key="2">
    <citation type="submission" date="2021-01" db="UniProtKB">
        <authorList>
            <consortium name="EnsemblMetazoa"/>
        </authorList>
    </citation>
    <scope>IDENTIFICATION</scope>
</reference>
<protein>
    <submittedName>
        <fullName evidence="7">Uncharacterized protein</fullName>
    </submittedName>
</protein>
<comment type="subcellular location">
    <subcellularLocation>
        <location evidence="1">Cytoplasm</location>
        <location evidence="1">Cytoskeleton</location>
    </subcellularLocation>
</comment>
<comment type="similarity">
    <text evidence="2">Belongs to the Refilin family.</text>
</comment>
<evidence type="ECO:0000256" key="4">
    <source>
        <dbReference type="ARBA" id="ARBA00022490"/>
    </source>
</evidence>
<keyword evidence="4" id="KW-0963">Cytoplasm</keyword>
<dbReference type="Pfam" id="PF15068">
    <property type="entry name" value="FAM101"/>
    <property type="match status" value="1"/>
</dbReference>
<dbReference type="GO" id="GO:0031005">
    <property type="term" value="F:filamin binding"/>
    <property type="evidence" value="ECO:0007669"/>
    <property type="project" value="InterPro"/>
</dbReference>
<dbReference type="InParanoid" id="A0A7M7LLC4"/>
<name>A0A7M7LLC4_STRPU</name>